<gene>
    <name evidence="2" type="ORF">HPB48_012557</name>
</gene>
<evidence type="ECO:0000313" key="3">
    <source>
        <dbReference type="Proteomes" id="UP000821853"/>
    </source>
</evidence>
<dbReference type="VEuPathDB" id="VectorBase:HLOH_048195"/>
<proteinExistence type="predicted"/>
<keyword evidence="3" id="KW-1185">Reference proteome</keyword>
<name>A0A9J6GK30_HAELO</name>
<sequence length="248" mass="28180">MGPIRLQYIPQLETGRASENRRPDKESIQDSARSLHVYQHGENPRPRRSQHARRDRRSPANHTVRKTHPDKNRPHNPGPHRLEPPRPHRPYIHWPTATSLQLTAQDPPAAQTHAPDANPERRLARAKALTKMYAQDTSAYYVDAAPYPGRPDAYAGALISAATEASRQPQAYTYNTHDSGRGVRYRSGPHPTSVHHVPQRLSLSDPPFRHQLVSPRHPTDLYTLPGTRKARPTHMVPGPHRPTERWNC</sequence>
<evidence type="ECO:0000313" key="2">
    <source>
        <dbReference type="EMBL" id="KAH9375917.1"/>
    </source>
</evidence>
<reference evidence="2 3" key="1">
    <citation type="journal article" date="2020" name="Cell">
        <title>Large-Scale Comparative Analyses of Tick Genomes Elucidate Their Genetic Diversity and Vector Capacities.</title>
        <authorList>
            <consortium name="Tick Genome and Microbiome Consortium (TIGMIC)"/>
            <person name="Jia N."/>
            <person name="Wang J."/>
            <person name="Shi W."/>
            <person name="Du L."/>
            <person name="Sun Y."/>
            <person name="Zhan W."/>
            <person name="Jiang J.F."/>
            <person name="Wang Q."/>
            <person name="Zhang B."/>
            <person name="Ji P."/>
            <person name="Bell-Sakyi L."/>
            <person name="Cui X.M."/>
            <person name="Yuan T.T."/>
            <person name="Jiang B.G."/>
            <person name="Yang W.F."/>
            <person name="Lam T.T."/>
            <person name="Chang Q.C."/>
            <person name="Ding S.J."/>
            <person name="Wang X.J."/>
            <person name="Zhu J.G."/>
            <person name="Ruan X.D."/>
            <person name="Zhao L."/>
            <person name="Wei J.T."/>
            <person name="Ye R.Z."/>
            <person name="Que T.C."/>
            <person name="Du C.H."/>
            <person name="Zhou Y.H."/>
            <person name="Cheng J.X."/>
            <person name="Dai P.F."/>
            <person name="Guo W.B."/>
            <person name="Han X.H."/>
            <person name="Huang E.J."/>
            <person name="Li L.F."/>
            <person name="Wei W."/>
            <person name="Gao Y.C."/>
            <person name="Liu J.Z."/>
            <person name="Shao H.Z."/>
            <person name="Wang X."/>
            <person name="Wang C.C."/>
            <person name="Yang T.C."/>
            <person name="Huo Q.B."/>
            <person name="Li W."/>
            <person name="Chen H.Y."/>
            <person name="Chen S.E."/>
            <person name="Zhou L.G."/>
            <person name="Ni X.B."/>
            <person name="Tian J.H."/>
            <person name="Sheng Y."/>
            <person name="Liu T."/>
            <person name="Pan Y.S."/>
            <person name="Xia L.Y."/>
            <person name="Li J."/>
            <person name="Zhao F."/>
            <person name="Cao W.C."/>
        </authorList>
    </citation>
    <scope>NUCLEOTIDE SEQUENCE [LARGE SCALE GENOMIC DNA]</scope>
    <source>
        <strain evidence="2">HaeL-2018</strain>
    </source>
</reference>
<feature type="region of interest" description="Disordered" evidence="1">
    <location>
        <begin position="212"/>
        <end position="248"/>
    </location>
</feature>
<dbReference type="Proteomes" id="UP000821853">
    <property type="component" value="Chromosome 5"/>
</dbReference>
<evidence type="ECO:0000256" key="1">
    <source>
        <dbReference type="SAM" id="MobiDB-lite"/>
    </source>
</evidence>
<accession>A0A9J6GK30</accession>
<feature type="region of interest" description="Disordered" evidence="1">
    <location>
        <begin position="1"/>
        <end position="93"/>
    </location>
</feature>
<feature type="compositionally biased region" description="Basic residues" evidence="1">
    <location>
        <begin position="46"/>
        <end position="56"/>
    </location>
</feature>
<protein>
    <submittedName>
        <fullName evidence="2">Uncharacterized protein</fullName>
    </submittedName>
</protein>
<feature type="compositionally biased region" description="Basic and acidic residues" evidence="1">
    <location>
        <begin position="16"/>
        <end position="28"/>
    </location>
</feature>
<dbReference type="AlphaFoldDB" id="A0A9J6GK30"/>
<dbReference type="EMBL" id="JABSTR010000007">
    <property type="protein sequence ID" value="KAH9375917.1"/>
    <property type="molecule type" value="Genomic_DNA"/>
</dbReference>
<organism evidence="2 3">
    <name type="scientific">Haemaphysalis longicornis</name>
    <name type="common">Bush tick</name>
    <dbReference type="NCBI Taxonomy" id="44386"/>
    <lineage>
        <taxon>Eukaryota</taxon>
        <taxon>Metazoa</taxon>
        <taxon>Ecdysozoa</taxon>
        <taxon>Arthropoda</taxon>
        <taxon>Chelicerata</taxon>
        <taxon>Arachnida</taxon>
        <taxon>Acari</taxon>
        <taxon>Parasitiformes</taxon>
        <taxon>Ixodida</taxon>
        <taxon>Ixodoidea</taxon>
        <taxon>Ixodidae</taxon>
        <taxon>Haemaphysalinae</taxon>
        <taxon>Haemaphysalis</taxon>
    </lineage>
</organism>
<comment type="caution">
    <text evidence="2">The sequence shown here is derived from an EMBL/GenBank/DDBJ whole genome shotgun (WGS) entry which is preliminary data.</text>
</comment>